<reference evidence="7" key="4">
    <citation type="journal article" date="2016" name="Gigascience">
        <title>De novo construction of an expanded transcriptome assembly for the western tarnished plant bug, Lygus hesperus.</title>
        <authorList>
            <person name="Tassone E.E."/>
            <person name="Geib S.M."/>
            <person name="Hall B."/>
            <person name="Fabrick J.A."/>
            <person name="Brent C.S."/>
            <person name="Hull J.J."/>
        </authorList>
    </citation>
    <scope>NUCLEOTIDE SEQUENCE</scope>
</reference>
<dbReference type="InterPro" id="IPR026512">
    <property type="entry name" value="RGS7BP/RGS9BP"/>
</dbReference>
<name>A0A0A9YP71_LYGHE</name>
<dbReference type="InterPro" id="IPR006011">
    <property type="entry name" value="Syntaxin_N"/>
</dbReference>
<dbReference type="AlphaFoldDB" id="A0A0A9YP71"/>
<dbReference type="Gene3D" id="1.20.58.70">
    <property type="match status" value="1"/>
</dbReference>
<protein>
    <submittedName>
        <fullName evidence="5">Regulator of G-protein signaling 7-binding protein</fullName>
    </submittedName>
</protein>
<feature type="domain" description="Syntaxin N-terminal" evidence="3">
    <location>
        <begin position="22"/>
        <end position="72"/>
    </location>
</feature>
<keyword evidence="2" id="KW-0734">Signal transduction inhibitor</keyword>
<evidence type="ECO:0000313" key="5">
    <source>
        <dbReference type="EMBL" id="JAG34842.1"/>
    </source>
</evidence>
<dbReference type="EMBL" id="GDHC01014069">
    <property type="protein sequence ID" value="JAQ04560.1"/>
    <property type="molecule type" value="Transcribed_RNA"/>
</dbReference>
<evidence type="ECO:0000313" key="7">
    <source>
        <dbReference type="EMBL" id="JAQ04560.1"/>
    </source>
</evidence>
<reference evidence="5" key="2">
    <citation type="submission" date="2014-07" db="EMBL/GenBank/DDBJ databases">
        <authorList>
            <person name="Hull J."/>
        </authorList>
    </citation>
    <scope>NUCLEOTIDE SEQUENCE</scope>
</reference>
<evidence type="ECO:0000313" key="4">
    <source>
        <dbReference type="EMBL" id="JAG34841.1"/>
    </source>
</evidence>
<proteinExistence type="inferred from homology"/>
<dbReference type="EMBL" id="GBRD01015995">
    <property type="protein sequence ID" value="JAG49831.1"/>
    <property type="molecule type" value="Transcribed_RNA"/>
</dbReference>
<sequence length="222" mass="25355">MASSLNLHHLDDPHLKGNPVFQLITEINSQLALFRDLLIHIGTSRDSPELREKIRKLRRMCVDACRNTAQHLLPQIRSAVAEGIPVDNPHLILVFYMCQLFLRELAKCSRLVQLIPMDMSGYFENRAGPSNLGNVISQILLCKTIAPDFNQEEICSIAKDSQELSRLLSEMQEFLPTQDSNSEKTTALASEEGGTKWNKKCRRHSLYRNFGTFCCIQRHNYL</sequence>
<reference evidence="6" key="3">
    <citation type="submission" date="2014-09" db="EMBL/GenBank/DDBJ databases">
        <authorList>
            <person name="Magalhaes I.L.F."/>
            <person name="Oliveira U."/>
            <person name="Santos F.R."/>
            <person name="Vidigal T.H.D.A."/>
            <person name="Brescovit A.D."/>
            <person name="Santos A.J."/>
        </authorList>
    </citation>
    <scope>NUCLEOTIDE SEQUENCE</scope>
</reference>
<dbReference type="PANTHER" id="PTHR21029">
    <property type="entry name" value="R-SEVEN BINDING PROTEIN (R7BP) HOMOLOG"/>
    <property type="match status" value="1"/>
</dbReference>
<evidence type="ECO:0000313" key="6">
    <source>
        <dbReference type="EMBL" id="JAG49831.1"/>
    </source>
</evidence>
<evidence type="ECO:0000256" key="2">
    <source>
        <dbReference type="ARBA" id="ARBA00022700"/>
    </source>
</evidence>
<evidence type="ECO:0000259" key="3">
    <source>
        <dbReference type="Pfam" id="PF14523"/>
    </source>
</evidence>
<reference evidence="5" key="1">
    <citation type="journal article" date="2014" name="PLoS ONE">
        <title>Transcriptome-Based Identification of ABC Transporters in the Western Tarnished Plant Bug Lygus hesperus.</title>
        <authorList>
            <person name="Hull J.J."/>
            <person name="Chaney K."/>
            <person name="Geib S.M."/>
            <person name="Fabrick J.A."/>
            <person name="Brent C.S."/>
            <person name="Walsh D."/>
            <person name="Lavine L.C."/>
        </authorList>
    </citation>
    <scope>NUCLEOTIDE SEQUENCE</scope>
</reference>
<dbReference type="GO" id="GO:0009968">
    <property type="term" value="P:negative regulation of signal transduction"/>
    <property type="evidence" value="ECO:0007669"/>
    <property type="project" value="UniProtKB-KW"/>
</dbReference>
<dbReference type="EMBL" id="GBHO01008763">
    <property type="protein sequence ID" value="JAG34841.1"/>
    <property type="molecule type" value="Transcribed_RNA"/>
</dbReference>
<organism evidence="5">
    <name type="scientific">Lygus hesperus</name>
    <name type="common">Western plant bug</name>
    <dbReference type="NCBI Taxonomy" id="30085"/>
    <lineage>
        <taxon>Eukaryota</taxon>
        <taxon>Metazoa</taxon>
        <taxon>Ecdysozoa</taxon>
        <taxon>Arthropoda</taxon>
        <taxon>Hexapoda</taxon>
        <taxon>Insecta</taxon>
        <taxon>Pterygota</taxon>
        <taxon>Neoptera</taxon>
        <taxon>Paraneoptera</taxon>
        <taxon>Hemiptera</taxon>
        <taxon>Heteroptera</taxon>
        <taxon>Panheteroptera</taxon>
        <taxon>Cimicomorpha</taxon>
        <taxon>Miridae</taxon>
        <taxon>Mirini</taxon>
        <taxon>Lygus</taxon>
    </lineage>
</organism>
<dbReference type="Pfam" id="PF14523">
    <property type="entry name" value="Syntaxin_2"/>
    <property type="match status" value="1"/>
</dbReference>
<evidence type="ECO:0000256" key="1">
    <source>
        <dbReference type="ARBA" id="ARBA00007457"/>
    </source>
</evidence>
<dbReference type="EMBL" id="GDHC01001950">
    <property type="protein sequence ID" value="JAQ16679.1"/>
    <property type="molecule type" value="Transcribed_RNA"/>
</dbReference>
<dbReference type="EMBL" id="GBHO01008762">
    <property type="protein sequence ID" value="JAG34842.1"/>
    <property type="molecule type" value="Transcribed_RNA"/>
</dbReference>
<gene>
    <name evidence="5" type="primary">Rgs7bp_0</name>
    <name evidence="4" type="synonym">Rgs7bp_1</name>
    <name evidence="5" type="ORF">CM83_76292</name>
    <name evidence="4" type="ORF">CM83_76293</name>
    <name evidence="7" type="ORF">g.65132</name>
    <name evidence="8" type="ORF">g.65134</name>
</gene>
<evidence type="ECO:0000313" key="8">
    <source>
        <dbReference type="EMBL" id="JAQ16679.1"/>
    </source>
</evidence>
<comment type="similarity">
    <text evidence="1">Belongs to the RGS7BP/RGS9BP family.</text>
</comment>
<accession>A0A0A9YP71</accession>
<dbReference type="GO" id="GO:0016020">
    <property type="term" value="C:membrane"/>
    <property type="evidence" value="ECO:0007669"/>
    <property type="project" value="InterPro"/>
</dbReference>